<gene>
    <name evidence="1" type="ORF">HNP36_000012</name>
</gene>
<dbReference type="Proteomes" id="UP000589738">
    <property type="component" value="Unassembled WGS sequence"/>
</dbReference>
<evidence type="ECO:0000313" key="1">
    <source>
        <dbReference type="EMBL" id="MBB6368959.1"/>
    </source>
</evidence>
<organism evidence="1 2">
    <name type="scientific">Chryseobacterium shigense</name>
    <dbReference type="NCBI Taxonomy" id="297244"/>
    <lineage>
        <taxon>Bacteria</taxon>
        <taxon>Pseudomonadati</taxon>
        <taxon>Bacteroidota</taxon>
        <taxon>Flavobacteriia</taxon>
        <taxon>Flavobacteriales</taxon>
        <taxon>Weeksellaceae</taxon>
        <taxon>Chryseobacterium group</taxon>
        <taxon>Chryseobacterium</taxon>
    </lineage>
</organism>
<comment type="caution">
    <text evidence="1">The sequence shown here is derived from an EMBL/GenBank/DDBJ whole genome shotgun (WGS) entry which is preliminary data.</text>
</comment>
<accession>A0A841NC75</accession>
<sequence>MNRAIVFLLIVLGSCSKKAEPEKEIVVSENIPVQQVEVAQEEDTETVPFSRSVKGNGFVYTLHGLEKANGSIDFKSISIFEKKKLRQKIIVDSVYVLHDWEIIFNADKDANFDGFKDLEVINWAGNYAFSSSFWLYNQKTRKYDHYKPLDTIQNIEIDAKRKEINSNYHIGPVNTYSKTYQWENGKLLMMSASIFEEGEETHMYRKNGKIVVE</sequence>
<dbReference type="EMBL" id="JACHLC010000001">
    <property type="protein sequence ID" value="MBB6368959.1"/>
    <property type="molecule type" value="Genomic_DNA"/>
</dbReference>
<name>A0A841NC75_9FLAO</name>
<proteinExistence type="predicted"/>
<dbReference type="PROSITE" id="PS51257">
    <property type="entry name" value="PROKAR_LIPOPROTEIN"/>
    <property type="match status" value="1"/>
</dbReference>
<evidence type="ECO:0008006" key="3">
    <source>
        <dbReference type="Google" id="ProtNLM"/>
    </source>
</evidence>
<evidence type="ECO:0000313" key="2">
    <source>
        <dbReference type="Proteomes" id="UP000589738"/>
    </source>
</evidence>
<protein>
    <recommendedName>
        <fullName evidence="3">Lipoprotein</fullName>
    </recommendedName>
</protein>
<dbReference type="InterPro" id="IPR058087">
    <property type="entry name" value="XAC2610_dom"/>
</dbReference>
<dbReference type="AlphaFoldDB" id="A0A841NC75"/>
<reference evidence="1 2" key="1">
    <citation type="submission" date="2020-08" db="EMBL/GenBank/DDBJ databases">
        <title>Functional genomics of gut bacteria from endangered species of beetles.</title>
        <authorList>
            <person name="Carlos-Shanley C."/>
        </authorList>
    </citation>
    <scope>NUCLEOTIDE SEQUENCE [LARGE SCALE GENOMIC DNA]</scope>
    <source>
        <strain evidence="1 2">S00136</strain>
    </source>
</reference>
<keyword evidence="2" id="KW-1185">Reference proteome</keyword>
<dbReference type="RefSeq" id="WP_184162125.1">
    <property type="nucleotide sequence ID" value="NZ_JACHLC010000001.1"/>
</dbReference>
<dbReference type="NCBIfam" id="NF047539">
    <property type="entry name" value="XAC2610_fam"/>
    <property type="match status" value="1"/>
</dbReference>